<dbReference type="CDD" id="cd23933">
    <property type="entry name" value="ALDH_C"/>
    <property type="match status" value="1"/>
</dbReference>
<comment type="caution">
    <text evidence="5">The sequence shown here is derived from an EMBL/GenBank/DDBJ whole genome shotgun (WGS) entry which is preliminary data.</text>
</comment>
<comment type="catalytic activity">
    <reaction evidence="3">
        <text>acetaldehyde + NAD(+) + CoA = acetyl-CoA + NADH + H(+)</text>
        <dbReference type="Rhea" id="RHEA:23288"/>
        <dbReference type="ChEBI" id="CHEBI:15343"/>
        <dbReference type="ChEBI" id="CHEBI:15378"/>
        <dbReference type="ChEBI" id="CHEBI:57287"/>
        <dbReference type="ChEBI" id="CHEBI:57288"/>
        <dbReference type="ChEBI" id="CHEBI:57540"/>
        <dbReference type="ChEBI" id="CHEBI:57945"/>
        <dbReference type="EC" id="1.2.1.10"/>
    </reaction>
</comment>
<feature type="binding site" evidence="3">
    <location>
        <begin position="11"/>
        <end position="14"/>
    </location>
    <ligand>
        <name>NAD(+)</name>
        <dbReference type="ChEBI" id="CHEBI:57540"/>
    </ligand>
</feature>
<dbReference type="Pfam" id="PF01118">
    <property type="entry name" value="Semialdhyde_dh"/>
    <property type="match status" value="1"/>
</dbReference>
<dbReference type="NCBIfam" id="TIGR03215">
    <property type="entry name" value="ac_ald_DH_ac"/>
    <property type="match status" value="1"/>
</dbReference>
<dbReference type="EMBL" id="NOKA02000011">
    <property type="protein sequence ID" value="RDY31692.1"/>
    <property type="molecule type" value="Genomic_DNA"/>
</dbReference>
<feature type="domain" description="Semialdehyde dehydrogenase NAD-binding" evidence="4">
    <location>
        <begin position="5"/>
        <end position="118"/>
    </location>
</feature>
<dbReference type="SUPFAM" id="SSF55347">
    <property type="entry name" value="Glyceraldehyde-3-phosphate dehydrogenase-like, C-terminal domain"/>
    <property type="match status" value="1"/>
</dbReference>
<keyword evidence="2 3" id="KW-0520">NAD</keyword>
<name>A0A255KV45_9FIRM</name>
<dbReference type="AlphaFoldDB" id="A0A255KV45"/>
<dbReference type="InterPro" id="IPR000534">
    <property type="entry name" value="Semialdehyde_DH_NAD-bd"/>
</dbReference>
<sequence length="293" mass="32226">MNKIKVGIIGTGNIGTDILLKLKRSENLECGMFAGRNPDSEGIKLAKRLGINTSTKSIQAIIDNPDCCDIVFDATSASIHKEHAPILKELKKYTIDLTPARVGKMCVPVINMEECLSEDNVNLITCGGQATVPIAYAINQVHPDTKYIEIAASISSKSAGAGTRNNIDEFTQTTRDALQEFTSVEKSKAIIILNSANPPVNMRNTVYALIDHPNMDEIKKNVNEMVHKIQKYVPGYHLLYEPVFENGRVSTAIEVIGLGDYLPKYSGNLDIITCAAIEIAQAYAKKLIYQRRD</sequence>
<comment type="caution">
    <text evidence="3">Lacks conserved residue(s) required for the propagation of feature annotation.</text>
</comment>
<evidence type="ECO:0000313" key="5">
    <source>
        <dbReference type="EMBL" id="PXV87260.1"/>
    </source>
</evidence>
<keyword evidence="3 6" id="KW-0560">Oxidoreductase</keyword>
<dbReference type="SMART" id="SM00859">
    <property type="entry name" value="Semialdhyde_dh"/>
    <property type="match status" value="1"/>
</dbReference>
<dbReference type="EMBL" id="QICS01000010">
    <property type="protein sequence ID" value="PXV87260.1"/>
    <property type="molecule type" value="Genomic_DNA"/>
</dbReference>
<dbReference type="EC" id="1.2.1.10" evidence="3"/>
<proteinExistence type="inferred from homology"/>
<evidence type="ECO:0000256" key="2">
    <source>
        <dbReference type="ARBA" id="ARBA00023027"/>
    </source>
</evidence>
<dbReference type="GO" id="GO:0008774">
    <property type="term" value="F:acetaldehyde dehydrogenase (acetylating) activity"/>
    <property type="evidence" value="ECO:0007669"/>
    <property type="project" value="UniProtKB-UniRule"/>
</dbReference>
<dbReference type="OrthoDB" id="9783105at2"/>
<dbReference type="SUPFAM" id="SSF51735">
    <property type="entry name" value="NAD(P)-binding Rossmann-fold domains"/>
    <property type="match status" value="1"/>
</dbReference>
<dbReference type="PIRSF" id="PIRSF015689">
    <property type="entry name" value="Actaldh_dh_actl"/>
    <property type="match status" value="1"/>
</dbReference>
<gene>
    <name evidence="5" type="ORF">C8E03_11021</name>
    <name evidence="6" type="ORF">CG710_008205</name>
</gene>
<dbReference type="GO" id="GO:0051287">
    <property type="term" value="F:NAD binding"/>
    <property type="evidence" value="ECO:0007669"/>
    <property type="project" value="UniProtKB-UniRule"/>
</dbReference>
<reference evidence="6" key="3">
    <citation type="submission" date="2018-07" db="EMBL/GenBank/DDBJ databases">
        <authorList>
            <person name="Quirk P.G."/>
            <person name="Krulwich T.A."/>
        </authorList>
    </citation>
    <scope>NUCLEOTIDE SEQUENCE</scope>
    <source>
        <strain evidence="6">CCRI-19302</strain>
    </source>
</reference>
<keyword evidence="3" id="KW-0058">Aromatic hydrocarbons catabolism</keyword>
<evidence type="ECO:0000313" key="6">
    <source>
        <dbReference type="EMBL" id="RDY31692.1"/>
    </source>
</evidence>
<comment type="similarity">
    <text evidence="1 3">Belongs to the acetaldehyde dehydrogenase family.</text>
</comment>
<dbReference type="Pfam" id="PF09290">
    <property type="entry name" value="AcetDehyd-dimer"/>
    <property type="match status" value="1"/>
</dbReference>
<keyword evidence="7" id="KW-1185">Reference proteome</keyword>
<reference evidence="5 8" key="2">
    <citation type="submission" date="2018-05" db="EMBL/GenBank/DDBJ databases">
        <title>Genomic Encyclopedia of Type Strains, Phase IV (KMG-IV): sequencing the most valuable type-strain genomes for metagenomic binning, comparative biology and taxonomic classification.</title>
        <authorList>
            <person name="Goeker M."/>
        </authorList>
    </citation>
    <scope>NUCLEOTIDE SEQUENCE [LARGE SCALE GENOMIC DNA]</scope>
    <source>
        <strain evidence="5 8">DSM 28816</strain>
    </source>
</reference>
<dbReference type="Gene3D" id="3.30.360.10">
    <property type="entry name" value="Dihydrodipicolinate Reductase, domain 2"/>
    <property type="match status" value="1"/>
</dbReference>
<dbReference type="Gene3D" id="3.40.50.720">
    <property type="entry name" value="NAD(P)-binding Rossmann-like Domain"/>
    <property type="match status" value="1"/>
</dbReference>
<dbReference type="HAMAP" id="MF_01657">
    <property type="entry name" value="Ac_ald_DH_ac"/>
    <property type="match status" value="1"/>
</dbReference>
<evidence type="ECO:0000313" key="8">
    <source>
        <dbReference type="Proteomes" id="UP000247523"/>
    </source>
</evidence>
<accession>A0A255KV45</accession>
<dbReference type="InterPro" id="IPR015426">
    <property type="entry name" value="Acetylaldehyde_DH_C"/>
</dbReference>
<evidence type="ECO:0000259" key="4">
    <source>
        <dbReference type="SMART" id="SM00859"/>
    </source>
</evidence>
<dbReference type="InterPro" id="IPR003361">
    <property type="entry name" value="Acetaldehyde_dehydrogenase"/>
</dbReference>
<dbReference type="InterPro" id="IPR036291">
    <property type="entry name" value="NAD(P)-bd_dom_sf"/>
</dbReference>
<dbReference type="NCBIfam" id="NF006157">
    <property type="entry name" value="PRK08300.1"/>
    <property type="match status" value="1"/>
</dbReference>
<dbReference type="RefSeq" id="WP_094375787.1">
    <property type="nucleotide sequence ID" value="NZ_NOKA02000011.1"/>
</dbReference>
<feature type="binding site" evidence="3">
    <location>
        <position position="268"/>
    </location>
    <ligand>
        <name>NAD(+)</name>
        <dbReference type="ChEBI" id="CHEBI:57540"/>
    </ligand>
</feature>
<dbReference type="Proteomes" id="UP000216411">
    <property type="component" value="Unassembled WGS sequence"/>
</dbReference>
<evidence type="ECO:0000313" key="7">
    <source>
        <dbReference type="Proteomes" id="UP000216411"/>
    </source>
</evidence>
<organism evidence="5 8">
    <name type="scientific">Lachnotalea glycerini</name>
    <dbReference type="NCBI Taxonomy" id="1763509"/>
    <lineage>
        <taxon>Bacteria</taxon>
        <taxon>Bacillati</taxon>
        <taxon>Bacillota</taxon>
        <taxon>Clostridia</taxon>
        <taxon>Lachnospirales</taxon>
        <taxon>Lachnospiraceae</taxon>
        <taxon>Lachnotalea</taxon>
    </lineage>
</organism>
<reference evidence="6 7" key="1">
    <citation type="journal article" date="2017" name="Genome Announc.">
        <title>Draft Genome Sequence of a Sporulating and Motile Strain of Lachnotalea glycerini Isolated from Water in Quebec City, Canada.</title>
        <authorList>
            <person name="Maheux A.F."/>
            <person name="Boudreau D.K."/>
            <person name="Berube E."/>
            <person name="Boissinot M."/>
            <person name="Raymond F."/>
            <person name="Brodeur S."/>
            <person name="Corbeil J."/>
            <person name="Isabel S."/>
            <person name="Omar R.F."/>
            <person name="Bergeron M.G."/>
        </authorList>
    </citation>
    <scope>NUCLEOTIDE SEQUENCE [LARGE SCALE GENOMIC DNA]</scope>
    <source>
        <strain evidence="6 7">CCRI-19302</strain>
    </source>
</reference>
<evidence type="ECO:0000256" key="1">
    <source>
        <dbReference type="ARBA" id="ARBA00009244"/>
    </source>
</evidence>
<feature type="active site" description="Acyl-thioester intermediate" evidence="3">
    <location>
        <position position="126"/>
    </location>
</feature>
<evidence type="ECO:0000256" key="3">
    <source>
        <dbReference type="HAMAP-Rule" id="MF_01657"/>
    </source>
</evidence>
<dbReference type="Proteomes" id="UP000247523">
    <property type="component" value="Unassembled WGS sequence"/>
</dbReference>
<protein>
    <recommendedName>
        <fullName evidence="3">Acetaldehyde dehydrogenase</fullName>
        <ecNumber evidence="3">1.2.1.10</ecNumber>
    </recommendedName>
    <alternativeName>
        <fullName evidence="3">Acetaldehyde dehydrogenase [acetylating]</fullName>
    </alternativeName>
</protein>